<keyword evidence="3 6" id="KW-0378">Hydrolase</keyword>
<dbReference type="EC" id="3.5.4.2" evidence="2 6"/>
<keyword evidence="4 6" id="KW-0464">Manganese</keyword>
<comment type="cofactor">
    <cofactor evidence="6">
        <name>Mn(2+)</name>
        <dbReference type="ChEBI" id="CHEBI:29035"/>
    </cofactor>
</comment>
<evidence type="ECO:0000259" key="7">
    <source>
        <dbReference type="Pfam" id="PF01979"/>
    </source>
</evidence>
<dbReference type="SUPFAM" id="SSF51338">
    <property type="entry name" value="Composite domain of metallo-dependent hydrolases"/>
    <property type="match status" value="1"/>
</dbReference>
<evidence type="ECO:0000256" key="2">
    <source>
        <dbReference type="ARBA" id="ARBA00012782"/>
    </source>
</evidence>
<evidence type="ECO:0000256" key="4">
    <source>
        <dbReference type="ARBA" id="ARBA00023211"/>
    </source>
</evidence>
<proteinExistence type="inferred from homology"/>
<reference evidence="9" key="1">
    <citation type="journal article" date="2022" name="Nat. Microbiol.">
        <title>Unique mobile elements and scalable gene flow at the prokaryote-eukaryote boundary revealed by circularized Asgard archaea genomes.</title>
        <authorList>
            <person name="Wu F."/>
            <person name="Speth D.R."/>
            <person name="Philosof A."/>
            <person name="Cremiere A."/>
            <person name="Narayanan A."/>
            <person name="Barco R.A."/>
            <person name="Connon S.A."/>
            <person name="Amend J.P."/>
            <person name="Antoshechkin I.A."/>
            <person name="Orphan V.J."/>
        </authorList>
    </citation>
    <scope>NUCLEOTIDE SEQUENCE</scope>
    <source>
        <strain evidence="9">PM71</strain>
    </source>
</reference>
<dbReference type="Pfam" id="PF01979">
    <property type="entry name" value="Amidohydro_1"/>
    <property type="match status" value="1"/>
</dbReference>
<gene>
    <name evidence="6 9" type="primary">ade</name>
    <name evidence="9" type="ORF">K9W45_04475</name>
</gene>
<dbReference type="GO" id="GO:0006146">
    <property type="term" value="P:adenine catabolic process"/>
    <property type="evidence" value="ECO:0007669"/>
    <property type="project" value="InterPro"/>
</dbReference>
<evidence type="ECO:0000256" key="5">
    <source>
        <dbReference type="ARBA" id="ARBA00047720"/>
    </source>
</evidence>
<feature type="domain" description="Adenine deaminase C-terminal" evidence="8">
    <location>
        <begin position="411"/>
        <end position="576"/>
    </location>
</feature>
<dbReference type="PANTHER" id="PTHR11113:SF2">
    <property type="entry name" value="ADENINE DEAMINASE"/>
    <property type="match status" value="1"/>
</dbReference>
<dbReference type="PANTHER" id="PTHR11113">
    <property type="entry name" value="N-ACETYLGLUCOSAMINE-6-PHOSPHATE DEACETYLASE"/>
    <property type="match status" value="1"/>
</dbReference>
<dbReference type="InterPro" id="IPR032466">
    <property type="entry name" value="Metal_Hydrolase"/>
</dbReference>
<evidence type="ECO:0000256" key="1">
    <source>
        <dbReference type="ARBA" id="ARBA00006773"/>
    </source>
</evidence>
<dbReference type="InterPro" id="IPR006679">
    <property type="entry name" value="Adenine_deam"/>
</dbReference>
<dbReference type="GO" id="GO:0000034">
    <property type="term" value="F:adenine deaminase activity"/>
    <property type="evidence" value="ECO:0007669"/>
    <property type="project" value="UniProtKB-UniRule"/>
</dbReference>
<dbReference type="CDD" id="cd01295">
    <property type="entry name" value="AdeC"/>
    <property type="match status" value="1"/>
</dbReference>
<dbReference type="NCBIfam" id="TIGR01178">
    <property type="entry name" value="ade"/>
    <property type="match status" value="1"/>
</dbReference>
<dbReference type="HAMAP" id="MF_01518">
    <property type="entry name" value="Adenine_deamin"/>
    <property type="match status" value="1"/>
</dbReference>
<dbReference type="Gene3D" id="2.30.40.10">
    <property type="entry name" value="Urease, subunit C, domain 1"/>
    <property type="match status" value="1"/>
</dbReference>
<organism evidence="9">
    <name type="scientific">Candidatus Heimdallarchaeum aukensis</name>
    <dbReference type="NCBI Taxonomy" id="2876573"/>
    <lineage>
        <taxon>Archaea</taxon>
        <taxon>Promethearchaeati</taxon>
        <taxon>Candidatus Heimdallarchaeota</taxon>
        <taxon>Candidatus Heimdallarchaeia (ex Rinke et al. 2021) (nom. nud.)</taxon>
        <taxon>Candidatus Heimdallarchaeales</taxon>
        <taxon>Candidatus Heimdallarchaeaceae</taxon>
        <taxon>Candidatus Heimdallarchaeum</taxon>
    </lineage>
</organism>
<evidence type="ECO:0000259" key="8">
    <source>
        <dbReference type="Pfam" id="PF13382"/>
    </source>
</evidence>
<protein>
    <recommendedName>
        <fullName evidence="2 6">Adenine deaminase</fullName>
        <shortName evidence="6">Adenase</shortName>
        <shortName evidence="6">Adenine aminase</shortName>
        <ecNumber evidence="2 6">3.5.4.2</ecNumber>
    </recommendedName>
</protein>
<evidence type="ECO:0000313" key="9">
    <source>
        <dbReference type="EMBL" id="UJG41724.1"/>
    </source>
</evidence>
<sequence>MRTEEIISYAMADKKASLILRGGKVANVYTRELIDADVVIADNYIVYVGKNTDDFKGEETQIIELENKVICPGLIESHIHVESSMLSLTEFSKVVVSKGTTTCVIDPHEIANVCGIEGINLFIEESKELPVKFLIEAPSCVPSLSGFETPGAELDVKKIIKLLKKDEIFGLAEMMNFPGVYLRFPDVLGKIDAAKKSKKIVEGHAPLLTNKELQAYIAAGISSDHEATTAEEALEKLRLGMKLQIREGSFAKDLENIFSDLIKYDIDYRNIIIASDDRNPIDLVEKGHLDYSFRKLVKLGVDPIKALQMFTINTATHLKLDNKIGGISPGKIADIVVVNDLENFNVEMTIVEGKIIYRENKVQQNIIRKKYPKSVLETMKFFEVPSVNDLMIDEEEEEITVNVIGLKEHSLITEHLQLKLKATDGYLQPDLEQDILPVFVINRHTPEKNIGKGFIQGLGIKEGALASTIAHDCHQVICTGTSYDLIIQALQKIKEIGGGQVVVTKNSVATLPLKIAGLMSTETSSEVVKKIRNINQELKKLQPALSEPFMALAFVALPVIPHLKITDKGLVNVDAFSFIELKVLEK</sequence>
<dbReference type="InterPro" id="IPR011059">
    <property type="entry name" value="Metal-dep_hydrolase_composite"/>
</dbReference>
<evidence type="ECO:0000256" key="3">
    <source>
        <dbReference type="ARBA" id="ARBA00022801"/>
    </source>
</evidence>
<dbReference type="AlphaFoldDB" id="A0A9Y1BMI4"/>
<comment type="catalytic activity">
    <reaction evidence="5 6">
        <text>adenine + H2O + H(+) = hypoxanthine + NH4(+)</text>
        <dbReference type="Rhea" id="RHEA:23688"/>
        <dbReference type="ChEBI" id="CHEBI:15377"/>
        <dbReference type="ChEBI" id="CHEBI:15378"/>
        <dbReference type="ChEBI" id="CHEBI:16708"/>
        <dbReference type="ChEBI" id="CHEBI:17368"/>
        <dbReference type="ChEBI" id="CHEBI:28938"/>
        <dbReference type="EC" id="3.5.4.2"/>
    </reaction>
</comment>
<dbReference type="InterPro" id="IPR026912">
    <property type="entry name" value="Adenine_deam_C"/>
</dbReference>
<dbReference type="Pfam" id="PF13382">
    <property type="entry name" value="Adenine_deam_C"/>
    <property type="match status" value="1"/>
</dbReference>
<name>A0A9Y1BMI4_9ARCH</name>
<comment type="similarity">
    <text evidence="1 6">Belongs to the metallo-dependent hydrolases superfamily. Adenine deaminase family.</text>
</comment>
<dbReference type="InterPro" id="IPR006680">
    <property type="entry name" value="Amidohydro-rel"/>
</dbReference>
<feature type="domain" description="Amidohydrolase-related" evidence="7">
    <location>
        <begin position="69"/>
        <end position="356"/>
    </location>
</feature>
<accession>A0A9Y1BMI4</accession>
<dbReference type="Gene3D" id="3.20.20.140">
    <property type="entry name" value="Metal-dependent hydrolases"/>
    <property type="match status" value="1"/>
</dbReference>
<dbReference type="SUPFAM" id="SSF51556">
    <property type="entry name" value="Metallo-dependent hydrolases"/>
    <property type="match status" value="1"/>
</dbReference>
<evidence type="ECO:0000256" key="6">
    <source>
        <dbReference type="HAMAP-Rule" id="MF_01518"/>
    </source>
</evidence>
<dbReference type="EMBL" id="CP084166">
    <property type="protein sequence ID" value="UJG41724.1"/>
    <property type="molecule type" value="Genomic_DNA"/>
</dbReference>
<dbReference type="Proteomes" id="UP001201020">
    <property type="component" value="Chromosome"/>
</dbReference>